<proteinExistence type="predicted"/>
<name>A0A2H0TQI1_9BACT</name>
<evidence type="ECO:0000313" key="6">
    <source>
        <dbReference type="Proteomes" id="UP000230154"/>
    </source>
</evidence>
<gene>
    <name evidence="5" type="ORF">COU35_02375</name>
</gene>
<evidence type="ECO:0000256" key="1">
    <source>
        <dbReference type="PIRSR" id="PIRSR601310-1"/>
    </source>
</evidence>
<dbReference type="Gene3D" id="3.30.428.10">
    <property type="entry name" value="HIT-like"/>
    <property type="match status" value="1"/>
</dbReference>
<protein>
    <submittedName>
        <fullName evidence="5">HIT family protein</fullName>
    </submittedName>
</protein>
<evidence type="ECO:0000259" key="4">
    <source>
        <dbReference type="PROSITE" id="PS51084"/>
    </source>
</evidence>
<organism evidence="5 6">
    <name type="scientific">Candidatus Magasanikbacteria bacterium CG10_big_fil_rev_8_21_14_0_10_47_10</name>
    <dbReference type="NCBI Taxonomy" id="1974652"/>
    <lineage>
        <taxon>Bacteria</taxon>
        <taxon>Candidatus Magasanikiibacteriota</taxon>
    </lineage>
</organism>
<comment type="caution">
    <text evidence="5">The sequence shown here is derived from an EMBL/GenBank/DDBJ whole genome shotgun (WGS) entry which is preliminary data.</text>
</comment>
<dbReference type="GO" id="GO:0003824">
    <property type="term" value="F:catalytic activity"/>
    <property type="evidence" value="ECO:0007669"/>
    <property type="project" value="InterPro"/>
</dbReference>
<feature type="short sequence motif" description="Histidine triad motif" evidence="2 3">
    <location>
        <begin position="97"/>
        <end position="101"/>
    </location>
</feature>
<dbReference type="InterPro" id="IPR019808">
    <property type="entry name" value="Histidine_triad_CS"/>
</dbReference>
<dbReference type="InterPro" id="IPR001310">
    <property type="entry name" value="Histidine_triad_HIT"/>
</dbReference>
<dbReference type="SUPFAM" id="SSF54197">
    <property type="entry name" value="HIT-like"/>
    <property type="match status" value="1"/>
</dbReference>
<feature type="active site" description="Tele-AMP-histidine intermediate" evidence="1">
    <location>
        <position position="99"/>
    </location>
</feature>
<dbReference type="Pfam" id="PF01230">
    <property type="entry name" value="HIT"/>
    <property type="match status" value="1"/>
</dbReference>
<feature type="domain" description="HIT" evidence="4">
    <location>
        <begin position="5"/>
        <end position="112"/>
    </location>
</feature>
<dbReference type="PROSITE" id="PS00892">
    <property type="entry name" value="HIT_1"/>
    <property type="match status" value="1"/>
</dbReference>
<evidence type="ECO:0000256" key="3">
    <source>
        <dbReference type="PROSITE-ProRule" id="PRU00464"/>
    </source>
</evidence>
<dbReference type="PANTHER" id="PTHR46648">
    <property type="entry name" value="HIT FAMILY PROTEIN 1"/>
    <property type="match status" value="1"/>
</dbReference>
<dbReference type="PANTHER" id="PTHR46648:SF1">
    <property type="entry name" value="ADENOSINE 5'-MONOPHOSPHORAMIDASE HNT1"/>
    <property type="match status" value="1"/>
</dbReference>
<reference evidence="6" key="1">
    <citation type="submission" date="2017-09" db="EMBL/GenBank/DDBJ databases">
        <title>Depth-based differentiation of microbial function through sediment-hosted aquifers and enrichment of novel symbionts in the deep terrestrial subsurface.</title>
        <authorList>
            <person name="Probst A.J."/>
            <person name="Ladd B."/>
            <person name="Jarett J.K."/>
            <person name="Geller-Mcgrath D.E."/>
            <person name="Sieber C.M.K."/>
            <person name="Emerson J.B."/>
            <person name="Anantharaman K."/>
            <person name="Thomas B.C."/>
            <person name="Malmstrom R."/>
            <person name="Stieglmeier M."/>
            <person name="Klingl A."/>
            <person name="Woyke T."/>
            <person name="Ryan C.M."/>
            <person name="Banfield J.F."/>
        </authorList>
    </citation>
    <scope>NUCLEOTIDE SEQUENCE [LARGE SCALE GENOMIC DNA]</scope>
</reference>
<dbReference type="InterPro" id="IPR036265">
    <property type="entry name" value="HIT-like_sf"/>
</dbReference>
<accession>A0A2H0TQI1</accession>
<sequence>MKDCIFCRIVSKEIPNYTVFEDTHGLAFLDIHPRAKGHTVVIPKVHAETVLDFDDELLGDFFRVVKRTQERLDRVLHPDGYTVGWNHGSAGGQLVPHIHVHILPRWENDGGGNIHSIIDNPGAMIPEQIAKMFGDHAV</sequence>
<evidence type="ECO:0000313" key="5">
    <source>
        <dbReference type="EMBL" id="PIR74408.1"/>
    </source>
</evidence>
<dbReference type="PROSITE" id="PS51084">
    <property type="entry name" value="HIT_2"/>
    <property type="match status" value="1"/>
</dbReference>
<dbReference type="InterPro" id="IPR011146">
    <property type="entry name" value="HIT-like"/>
</dbReference>
<dbReference type="PRINTS" id="PR00332">
    <property type="entry name" value="HISTRIAD"/>
</dbReference>
<evidence type="ECO:0000256" key="2">
    <source>
        <dbReference type="PIRSR" id="PIRSR601310-3"/>
    </source>
</evidence>
<dbReference type="Proteomes" id="UP000230154">
    <property type="component" value="Unassembled WGS sequence"/>
</dbReference>
<dbReference type="EMBL" id="PFCB01000021">
    <property type="protein sequence ID" value="PIR74408.1"/>
    <property type="molecule type" value="Genomic_DNA"/>
</dbReference>
<dbReference type="AlphaFoldDB" id="A0A2H0TQI1"/>
<dbReference type="GO" id="GO:0009117">
    <property type="term" value="P:nucleotide metabolic process"/>
    <property type="evidence" value="ECO:0007669"/>
    <property type="project" value="TreeGrafter"/>
</dbReference>